<dbReference type="Proteomes" id="UP001163387">
    <property type="component" value="Chromosome"/>
</dbReference>
<proteinExistence type="predicted"/>
<dbReference type="EMBL" id="AP026933">
    <property type="protein sequence ID" value="BDT03447.1"/>
    <property type="molecule type" value="Genomic_DNA"/>
</dbReference>
<reference evidence="1 2" key="1">
    <citation type="journal article" date="2022" name="Front. Microbiol.">
        <title>Male-killing mechanisms vary between Spiroplasma species.</title>
        <authorList>
            <person name="Arai H."/>
            <person name="Inoue M."/>
            <person name="Kageyama D."/>
        </authorList>
    </citation>
    <scope>NUCLEOTIDE SEQUENCE [LARGE SCALE GENOMIC DNA]</scope>
    <source>
        <strain evidence="2">sHm</strain>
    </source>
</reference>
<gene>
    <name evidence="1" type="ORF">SHM_10930</name>
</gene>
<accession>A0ABM8BUA6</accession>
<name>A0ABM8BUA6_9MOLU</name>
<sequence>MPKSYEIIKTILKNNTFKLKSKRLNLEIMIDYNQKDLINVQHSIYNSSKATIFSKELQEFLKNAYHNAVAFKK</sequence>
<dbReference type="RefSeq" id="WP_281749435.1">
    <property type="nucleotide sequence ID" value="NZ_AP026933.1"/>
</dbReference>
<keyword evidence="2" id="KW-1185">Reference proteome</keyword>
<evidence type="ECO:0000313" key="1">
    <source>
        <dbReference type="EMBL" id="BDT03447.1"/>
    </source>
</evidence>
<evidence type="ECO:0000313" key="2">
    <source>
        <dbReference type="Proteomes" id="UP001163387"/>
    </source>
</evidence>
<organism evidence="1 2">
    <name type="scientific">Spiroplasma ixodetis</name>
    <dbReference type="NCBI Taxonomy" id="2141"/>
    <lineage>
        <taxon>Bacteria</taxon>
        <taxon>Bacillati</taxon>
        <taxon>Mycoplasmatota</taxon>
        <taxon>Mollicutes</taxon>
        <taxon>Entomoplasmatales</taxon>
        <taxon>Spiroplasmataceae</taxon>
        <taxon>Spiroplasma</taxon>
    </lineage>
</organism>
<protein>
    <submittedName>
        <fullName evidence="1">Uncharacterized protein</fullName>
    </submittedName>
</protein>